<proteinExistence type="predicted"/>
<dbReference type="InterPro" id="IPR016084">
    <property type="entry name" value="Haem_Oase-like_multi-hlx"/>
</dbReference>
<dbReference type="InterPro" id="IPR016053">
    <property type="entry name" value="Haem_Oase-like"/>
</dbReference>
<evidence type="ECO:0000313" key="2">
    <source>
        <dbReference type="Proteomes" id="UP000011058"/>
    </source>
</evidence>
<organism evidence="1 2">
    <name type="scientific">Fibrella aestuarina BUZ 2</name>
    <dbReference type="NCBI Taxonomy" id="1166018"/>
    <lineage>
        <taxon>Bacteria</taxon>
        <taxon>Pseudomonadati</taxon>
        <taxon>Bacteroidota</taxon>
        <taxon>Cytophagia</taxon>
        <taxon>Cytophagales</taxon>
        <taxon>Spirosomataceae</taxon>
        <taxon>Fibrella</taxon>
    </lineage>
</organism>
<dbReference type="STRING" id="1166018.FAES_0304"/>
<protein>
    <submittedName>
        <fullName evidence="1">Heme oxygenase</fullName>
    </submittedName>
</protein>
<evidence type="ECO:0000313" key="1">
    <source>
        <dbReference type="EMBL" id="CCG98318.1"/>
    </source>
</evidence>
<dbReference type="EMBL" id="HE796683">
    <property type="protein sequence ID" value="CCG98318.1"/>
    <property type="molecule type" value="Genomic_DNA"/>
</dbReference>
<sequence>MTASVPMDILTQLKLETRTRHEQTERLLYAQKLMAGLLTRDEYVHLLSIHYRFHQALEAAVAKQAGSLVGYDYQASRKTPWLVADLQRMGVPLPNPTTGLFAGWNATQLLGALYVAEGSMLGGQVIAKALRRTPALADVESQFYGGYGAQTGPRWKAFCTYLTQRAEGHHTDVVVAADQAFGYFQHLAAYPDFS</sequence>
<keyword evidence="2" id="KW-1185">Reference proteome</keyword>
<dbReference type="SUPFAM" id="SSF48613">
    <property type="entry name" value="Heme oxygenase-like"/>
    <property type="match status" value="1"/>
</dbReference>
<name>I0K2G5_9BACT</name>
<dbReference type="KEGG" id="fae:FAES_0304"/>
<dbReference type="AlphaFoldDB" id="I0K2G5"/>
<dbReference type="HOGENOM" id="CLU_085041_0_0_10"/>
<reference evidence="1 2" key="1">
    <citation type="journal article" date="2012" name="J. Bacteriol.">
        <title>Genome Sequence of Fibrella aestuarina BUZ 2T, a Filamentous Marine Bacterium.</title>
        <authorList>
            <person name="Filippini M."/>
            <person name="Qi W."/>
            <person name="Blom J."/>
            <person name="Goesmann A."/>
            <person name="Smits T.H."/>
            <person name="Bagheri H.C."/>
        </authorList>
    </citation>
    <scope>NUCLEOTIDE SEQUENCE [LARGE SCALE GENOMIC DNA]</scope>
    <source>
        <strain evidence="2">BUZ 2T</strain>
    </source>
</reference>
<accession>I0K2G5</accession>
<dbReference type="GO" id="GO:0004392">
    <property type="term" value="F:heme oxygenase (decyclizing) activity"/>
    <property type="evidence" value="ECO:0007669"/>
    <property type="project" value="InterPro"/>
</dbReference>
<dbReference type="Proteomes" id="UP000011058">
    <property type="component" value="Chromosome"/>
</dbReference>
<dbReference type="eggNOG" id="COG3230">
    <property type="taxonomic scope" value="Bacteria"/>
</dbReference>
<dbReference type="CDD" id="cd19166">
    <property type="entry name" value="HemeO-bac"/>
    <property type="match status" value="1"/>
</dbReference>
<dbReference type="GO" id="GO:0006788">
    <property type="term" value="P:heme oxidation"/>
    <property type="evidence" value="ECO:0007669"/>
    <property type="project" value="InterPro"/>
</dbReference>
<dbReference type="Pfam" id="PF01126">
    <property type="entry name" value="Heme_oxygenase"/>
    <property type="match status" value="1"/>
</dbReference>
<gene>
    <name evidence="1" type="primary">bphO</name>
    <name evidence="1" type="ORF">FAES_0304</name>
</gene>
<dbReference type="Gene3D" id="1.20.910.10">
    <property type="entry name" value="Heme oxygenase-like"/>
    <property type="match status" value="1"/>
</dbReference>